<comment type="caution">
    <text evidence="2">The sequence shown here is derived from an EMBL/GenBank/DDBJ whole genome shotgun (WGS) entry which is preliminary data.</text>
</comment>
<evidence type="ECO:0000313" key="2">
    <source>
        <dbReference type="EMBL" id="HBK53268.1"/>
    </source>
</evidence>
<evidence type="ECO:0000313" key="3">
    <source>
        <dbReference type="Proteomes" id="UP000263273"/>
    </source>
</evidence>
<organism evidence="2 3">
    <name type="scientific">Syntrophomonas wolfei</name>
    <dbReference type="NCBI Taxonomy" id="863"/>
    <lineage>
        <taxon>Bacteria</taxon>
        <taxon>Bacillati</taxon>
        <taxon>Bacillota</taxon>
        <taxon>Clostridia</taxon>
        <taxon>Eubacteriales</taxon>
        <taxon>Syntrophomonadaceae</taxon>
        <taxon>Syntrophomonas</taxon>
    </lineage>
</organism>
<dbReference type="Gene3D" id="3.40.1550.10">
    <property type="entry name" value="CheC-like"/>
    <property type="match status" value="1"/>
</dbReference>
<sequence>MDIKYINPFINGLLNVCTMLGMKELKRTGLSKREKLQTEHDVNVIIGLVGGLKGNVVLSMHEATACHIASTMMGGMPVPQFDLMPKS</sequence>
<dbReference type="EMBL" id="DNZF01000108">
    <property type="protein sequence ID" value="HBK53268.1"/>
    <property type="molecule type" value="Genomic_DNA"/>
</dbReference>
<dbReference type="PANTHER" id="PTHR39452:SF1">
    <property type="entry name" value="CHEY-P PHOSPHATASE CHEX"/>
    <property type="match status" value="1"/>
</dbReference>
<feature type="non-terminal residue" evidence="2">
    <location>
        <position position="87"/>
    </location>
</feature>
<accession>A0A354YV79</accession>
<protein>
    <submittedName>
        <fullName evidence="2">Chemotaxis protein CheX</fullName>
    </submittedName>
</protein>
<dbReference type="PANTHER" id="PTHR39452">
    <property type="entry name" value="CHEY-P PHOSPHATASE CHEX"/>
    <property type="match status" value="1"/>
</dbReference>
<name>A0A354YV79_9FIRM</name>
<gene>
    <name evidence="2" type="ORF">DDZ44_04960</name>
</gene>
<dbReference type="STRING" id="378794.GCA_001570625_00673"/>
<dbReference type="AlphaFoldDB" id="A0A354YV79"/>
<dbReference type="SUPFAM" id="SSF103039">
    <property type="entry name" value="CheC-like"/>
    <property type="match status" value="1"/>
</dbReference>
<keyword evidence="1" id="KW-0145">Chemotaxis</keyword>
<dbReference type="CDD" id="cd17906">
    <property type="entry name" value="CheX"/>
    <property type="match status" value="1"/>
</dbReference>
<dbReference type="Proteomes" id="UP000263273">
    <property type="component" value="Unassembled WGS sequence"/>
</dbReference>
<dbReference type="GO" id="GO:0006935">
    <property type="term" value="P:chemotaxis"/>
    <property type="evidence" value="ECO:0007669"/>
    <property type="project" value="UniProtKB-KW"/>
</dbReference>
<reference evidence="2 3" key="1">
    <citation type="journal article" date="2018" name="Nat. Biotechnol.">
        <title>A standardized bacterial taxonomy based on genome phylogeny substantially revises the tree of life.</title>
        <authorList>
            <person name="Parks D.H."/>
            <person name="Chuvochina M."/>
            <person name="Waite D.W."/>
            <person name="Rinke C."/>
            <person name="Skarshewski A."/>
            <person name="Chaumeil P.A."/>
            <person name="Hugenholtz P."/>
        </authorList>
    </citation>
    <scope>NUCLEOTIDE SEQUENCE [LARGE SCALE GENOMIC DNA]</scope>
    <source>
        <strain evidence="2">UBA10948</strain>
    </source>
</reference>
<dbReference type="InterPro" id="IPR038756">
    <property type="entry name" value="CheX-like"/>
</dbReference>
<dbReference type="InterPro" id="IPR028976">
    <property type="entry name" value="CheC-like_sf"/>
</dbReference>
<evidence type="ECO:0000256" key="1">
    <source>
        <dbReference type="ARBA" id="ARBA00022500"/>
    </source>
</evidence>
<proteinExistence type="predicted"/>